<dbReference type="AlphaFoldDB" id="A0A9D4STI6"/>
<dbReference type="PANTHER" id="PTHR47385:SF14">
    <property type="entry name" value="TRANSGELIN"/>
    <property type="match status" value="1"/>
</dbReference>
<protein>
    <recommendedName>
        <fullName evidence="1">Calponin-homology (CH) domain-containing protein</fullName>
    </recommendedName>
</protein>
<dbReference type="VEuPathDB" id="VectorBase:RSAN_039249"/>
<name>A0A9D4STI6_RHISA</name>
<accession>A0A9D4STI6</accession>
<dbReference type="EMBL" id="JABSTV010001252">
    <property type="protein sequence ID" value="KAH7946589.1"/>
    <property type="molecule type" value="Genomic_DNA"/>
</dbReference>
<dbReference type="SUPFAM" id="SSF47576">
    <property type="entry name" value="Calponin-homology domain, CH-domain"/>
    <property type="match status" value="1"/>
</dbReference>
<keyword evidence="3" id="KW-1185">Reference proteome</keyword>
<gene>
    <name evidence="2" type="ORF">HPB52_001624</name>
</gene>
<dbReference type="GO" id="GO:0015629">
    <property type="term" value="C:actin cytoskeleton"/>
    <property type="evidence" value="ECO:0007669"/>
    <property type="project" value="TreeGrafter"/>
</dbReference>
<comment type="caution">
    <text evidence="2">The sequence shown here is derived from an EMBL/GenBank/DDBJ whole genome shotgun (WGS) entry which is preliminary data.</text>
</comment>
<dbReference type="Gene3D" id="1.10.418.10">
    <property type="entry name" value="Calponin-like domain"/>
    <property type="match status" value="1"/>
</dbReference>
<evidence type="ECO:0000313" key="3">
    <source>
        <dbReference type="Proteomes" id="UP000821837"/>
    </source>
</evidence>
<reference evidence="2" key="2">
    <citation type="submission" date="2021-09" db="EMBL/GenBank/DDBJ databases">
        <authorList>
            <person name="Jia N."/>
            <person name="Wang J."/>
            <person name="Shi W."/>
            <person name="Du L."/>
            <person name="Sun Y."/>
            <person name="Zhan W."/>
            <person name="Jiang J."/>
            <person name="Wang Q."/>
            <person name="Zhang B."/>
            <person name="Ji P."/>
            <person name="Sakyi L.B."/>
            <person name="Cui X."/>
            <person name="Yuan T."/>
            <person name="Jiang B."/>
            <person name="Yang W."/>
            <person name="Lam T.T.-Y."/>
            <person name="Chang Q."/>
            <person name="Ding S."/>
            <person name="Wang X."/>
            <person name="Zhu J."/>
            <person name="Ruan X."/>
            <person name="Zhao L."/>
            <person name="Wei J."/>
            <person name="Que T."/>
            <person name="Du C."/>
            <person name="Cheng J."/>
            <person name="Dai P."/>
            <person name="Han X."/>
            <person name="Huang E."/>
            <person name="Gao Y."/>
            <person name="Liu J."/>
            <person name="Shao H."/>
            <person name="Ye R."/>
            <person name="Li L."/>
            <person name="Wei W."/>
            <person name="Wang X."/>
            <person name="Wang C."/>
            <person name="Huo Q."/>
            <person name="Li W."/>
            <person name="Guo W."/>
            <person name="Chen H."/>
            <person name="Chen S."/>
            <person name="Zhou L."/>
            <person name="Zhou L."/>
            <person name="Ni X."/>
            <person name="Tian J."/>
            <person name="Zhou Y."/>
            <person name="Sheng Y."/>
            <person name="Liu T."/>
            <person name="Pan Y."/>
            <person name="Xia L."/>
            <person name="Li J."/>
            <person name="Zhao F."/>
            <person name="Cao W."/>
        </authorList>
    </citation>
    <scope>NUCLEOTIDE SEQUENCE</scope>
    <source>
        <strain evidence="2">Rsan-2018</strain>
        <tissue evidence="2">Larvae</tissue>
    </source>
</reference>
<reference evidence="2" key="1">
    <citation type="journal article" date="2020" name="Cell">
        <title>Large-Scale Comparative Analyses of Tick Genomes Elucidate Their Genetic Diversity and Vector Capacities.</title>
        <authorList>
            <consortium name="Tick Genome and Microbiome Consortium (TIGMIC)"/>
            <person name="Jia N."/>
            <person name="Wang J."/>
            <person name="Shi W."/>
            <person name="Du L."/>
            <person name="Sun Y."/>
            <person name="Zhan W."/>
            <person name="Jiang J.F."/>
            <person name="Wang Q."/>
            <person name="Zhang B."/>
            <person name="Ji P."/>
            <person name="Bell-Sakyi L."/>
            <person name="Cui X.M."/>
            <person name="Yuan T.T."/>
            <person name="Jiang B.G."/>
            <person name="Yang W.F."/>
            <person name="Lam T.T."/>
            <person name="Chang Q.C."/>
            <person name="Ding S.J."/>
            <person name="Wang X.J."/>
            <person name="Zhu J.G."/>
            <person name="Ruan X.D."/>
            <person name="Zhao L."/>
            <person name="Wei J.T."/>
            <person name="Ye R.Z."/>
            <person name="Que T.C."/>
            <person name="Du C.H."/>
            <person name="Zhou Y.H."/>
            <person name="Cheng J.X."/>
            <person name="Dai P.F."/>
            <person name="Guo W.B."/>
            <person name="Han X.H."/>
            <person name="Huang E.J."/>
            <person name="Li L.F."/>
            <person name="Wei W."/>
            <person name="Gao Y.C."/>
            <person name="Liu J.Z."/>
            <person name="Shao H.Z."/>
            <person name="Wang X."/>
            <person name="Wang C.C."/>
            <person name="Yang T.C."/>
            <person name="Huo Q.B."/>
            <person name="Li W."/>
            <person name="Chen H.Y."/>
            <person name="Chen S.E."/>
            <person name="Zhou L.G."/>
            <person name="Ni X.B."/>
            <person name="Tian J.H."/>
            <person name="Sheng Y."/>
            <person name="Liu T."/>
            <person name="Pan Y.S."/>
            <person name="Xia L.Y."/>
            <person name="Li J."/>
            <person name="Zhao F."/>
            <person name="Cao W.C."/>
        </authorList>
    </citation>
    <scope>NUCLEOTIDE SEQUENCE</scope>
    <source>
        <strain evidence="2">Rsan-2018</strain>
    </source>
</reference>
<dbReference type="GO" id="GO:0007015">
    <property type="term" value="P:actin filament organization"/>
    <property type="evidence" value="ECO:0007669"/>
    <property type="project" value="TreeGrafter"/>
</dbReference>
<dbReference type="GO" id="GO:0051015">
    <property type="term" value="F:actin filament binding"/>
    <property type="evidence" value="ECO:0007669"/>
    <property type="project" value="TreeGrafter"/>
</dbReference>
<sequence>MLEDAGRRLGLDEGAARWDSGVGRIAVSDLSAFVHRRLEREQETCYEMHQGLVGSMTRGPKDWAGKIQAVARQKIQSKYDPELAGQLLAWIKDVTGQDINTSGNMDNFYETLKDGVLLCQ</sequence>
<dbReference type="InterPro" id="IPR036872">
    <property type="entry name" value="CH_dom_sf"/>
</dbReference>
<feature type="domain" description="Calponin-homology (CH)" evidence="1">
    <location>
        <begin position="81"/>
        <end position="120"/>
    </location>
</feature>
<dbReference type="PANTHER" id="PTHR47385">
    <property type="entry name" value="CALPONIN"/>
    <property type="match status" value="1"/>
</dbReference>
<proteinExistence type="predicted"/>
<dbReference type="InterPro" id="IPR050606">
    <property type="entry name" value="Calponin-like"/>
</dbReference>
<evidence type="ECO:0000259" key="1">
    <source>
        <dbReference type="PROSITE" id="PS50021"/>
    </source>
</evidence>
<evidence type="ECO:0000313" key="2">
    <source>
        <dbReference type="EMBL" id="KAH7946589.1"/>
    </source>
</evidence>
<dbReference type="InterPro" id="IPR001715">
    <property type="entry name" value="CH_dom"/>
</dbReference>
<dbReference type="Proteomes" id="UP000821837">
    <property type="component" value="Chromosome 6"/>
</dbReference>
<dbReference type="PROSITE" id="PS50021">
    <property type="entry name" value="CH"/>
    <property type="match status" value="1"/>
</dbReference>
<organism evidence="2 3">
    <name type="scientific">Rhipicephalus sanguineus</name>
    <name type="common">Brown dog tick</name>
    <name type="synonym">Ixodes sanguineus</name>
    <dbReference type="NCBI Taxonomy" id="34632"/>
    <lineage>
        <taxon>Eukaryota</taxon>
        <taxon>Metazoa</taxon>
        <taxon>Ecdysozoa</taxon>
        <taxon>Arthropoda</taxon>
        <taxon>Chelicerata</taxon>
        <taxon>Arachnida</taxon>
        <taxon>Acari</taxon>
        <taxon>Parasitiformes</taxon>
        <taxon>Ixodida</taxon>
        <taxon>Ixodoidea</taxon>
        <taxon>Ixodidae</taxon>
        <taxon>Rhipicephalinae</taxon>
        <taxon>Rhipicephalus</taxon>
        <taxon>Rhipicephalus</taxon>
    </lineage>
</organism>